<dbReference type="GO" id="GO:0045036">
    <property type="term" value="P:protein targeting to chloroplast"/>
    <property type="evidence" value="ECO:0007669"/>
    <property type="project" value="UniProtKB-ARBA"/>
</dbReference>
<keyword evidence="2" id="KW-0813">Transport</keyword>
<protein>
    <submittedName>
        <fullName evidence="16">Protein TOC75, chloroplastic-like</fullName>
    </submittedName>
</protein>
<dbReference type="Pfam" id="PF01103">
    <property type="entry name" value="Omp85"/>
    <property type="match status" value="1"/>
</dbReference>
<dbReference type="InterPro" id="IPR039910">
    <property type="entry name" value="D15-like"/>
</dbReference>
<dbReference type="GO" id="GO:0006886">
    <property type="term" value="P:intracellular protein transport"/>
    <property type="evidence" value="ECO:0007669"/>
    <property type="project" value="InterPro"/>
</dbReference>
<dbReference type="eggNOG" id="ENOG502QTZ3">
    <property type="taxonomic scope" value="Eukaryota"/>
</dbReference>
<evidence type="ECO:0000313" key="15">
    <source>
        <dbReference type="Proteomes" id="UP000087171"/>
    </source>
</evidence>
<dbReference type="GO" id="GO:0015450">
    <property type="term" value="F:protein-transporting ATPase activity"/>
    <property type="evidence" value="ECO:0007669"/>
    <property type="project" value="InterPro"/>
</dbReference>
<evidence type="ECO:0000259" key="13">
    <source>
        <dbReference type="Pfam" id="PF25280"/>
    </source>
</evidence>
<dbReference type="RefSeq" id="XP_004486982.1">
    <property type="nucleotide sequence ID" value="XM_004486925.3"/>
</dbReference>
<dbReference type="OrthoDB" id="1161695at2759"/>
<feature type="domain" description="Toc75-like POTRA" evidence="14">
    <location>
        <begin position="340"/>
        <end position="421"/>
    </location>
</feature>
<evidence type="ECO:0000256" key="3">
    <source>
        <dbReference type="ARBA" id="ARBA00022452"/>
    </source>
</evidence>
<evidence type="ECO:0000256" key="5">
    <source>
        <dbReference type="ARBA" id="ARBA00022640"/>
    </source>
</evidence>
<evidence type="ECO:0000259" key="14">
    <source>
        <dbReference type="Pfam" id="PF25282"/>
    </source>
</evidence>
<dbReference type="InterPro" id="IPR057354">
    <property type="entry name" value="POTRA1_3_Toc75"/>
</dbReference>
<dbReference type="Gene3D" id="3.10.20.310">
    <property type="entry name" value="membrane protein fhac"/>
    <property type="match status" value="3"/>
</dbReference>
<evidence type="ECO:0000256" key="9">
    <source>
        <dbReference type="ARBA" id="ARBA00023136"/>
    </source>
</evidence>
<dbReference type="GeneID" id="101501219"/>
<reference evidence="16" key="2">
    <citation type="submission" date="2025-08" db="UniProtKB">
        <authorList>
            <consortium name="RefSeq"/>
        </authorList>
    </citation>
    <scope>IDENTIFICATION</scope>
    <source>
        <tissue evidence="16">Etiolated seedlings</tissue>
    </source>
</reference>
<keyword evidence="4" id="KW-0150">Chloroplast</keyword>
<feature type="domain" description="Toc75-like second POTRA" evidence="13">
    <location>
        <begin position="228"/>
        <end position="339"/>
    </location>
</feature>
<evidence type="ECO:0000256" key="4">
    <source>
        <dbReference type="ARBA" id="ARBA00022528"/>
    </source>
</evidence>
<accession>A0A1S2XBX7</accession>
<feature type="domain" description="Toc75-like POTRA" evidence="14">
    <location>
        <begin position="130"/>
        <end position="219"/>
    </location>
</feature>
<keyword evidence="3" id="KW-1134">Transmembrane beta strand</keyword>
<organism evidence="15 16">
    <name type="scientific">Cicer arietinum</name>
    <name type="common">Chickpea</name>
    <name type="synonym">Garbanzo</name>
    <dbReference type="NCBI Taxonomy" id="3827"/>
    <lineage>
        <taxon>Eukaryota</taxon>
        <taxon>Viridiplantae</taxon>
        <taxon>Streptophyta</taxon>
        <taxon>Embryophyta</taxon>
        <taxon>Tracheophyta</taxon>
        <taxon>Spermatophyta</taxon>
        <taxon>Magnoliopsida</taxon>
        <taxon>eudicotyledons</taxon>
        <taxon>Gunneridae</taxon>
        <taxon>Pentapetalae</taxon>
        <taxon>rosids</taxon>
        <taxon>fabids</taxon>
        <taxon>Fabales</taxon>
        <taxon>Fabaceae</taxon>
        <taxon>Papilionoideae</taxon>
        <taxon>50 kb inversion clade</taxon>
        <taxon>NPAAA clade</taxon>
        <taxon>Hologalegina</taxon>
        <taxon>IRL clade</taxon>
        <taxon>Cicereae</taxon>
        <taxon>Cicer</taxon>
    </lineage>
</organism>
<evidence type="ECO:0000256" key="11">
    <source>
        <dbReference type="SAM" id="MobiDB-lite"/>
    </source>
</evidence>
<dbReference type="Pfam" id="PF25280">
    <property type="entry name" value="POTRA2_Toc75"/>
    <property type="match status" value="1"/>
</dbReference>
<comment type="similarity">
    <text evidence="10">Belongs to the TOC75 family.</text>
</comment>
<evidence type="ECO:0000256" key="10">
    <source>
        <dbReference type="ARBA" id="ARBA00061638"/>
    </source>
</evidence>
<evidence type="ECO:0000256" key="2">
    <source>
        <dbReference type="ARBA" id="ARBA00022448"/>
    </source>
</evidence>
<keyword evidence="7" id="KW-1002">Plastid outer membrane</keyword>
<evidence type="ECO:0000313" key="16">
    <source>
        <dbReference type="RefSeq" id="XP_004486982.1"/>
    </source>
</evidence>
<evidence type="ECO:0000256" key="8">
    <source>
        <dbReference type="ARBA" id="ARBA00022927"/>
    </source>
</evidence>
<keyword evidence="9" id="KW-0472">Membrane</keyword>
<dbReference type="Proteomes" id="UP000087171">
    <property type="component" value="Chromosome Ca1"/>
</dbReference>
<dbReference type="KEGG" id="cam:101501219"/>
<dbReference type="AlphaFoldDB" id="A0A1S2XBX7"/>
<dbReference type="GO" id="GO:0009707">
    <property type="term" value="C:chloroplast outer membrane"/>
    <property type="evidence" value="ECO:0007669"/>
    <property type="project" value="UniProtKB-SubCell"/>
</dbReference>
<dbReference type="GO" id="GO:0009658">
    <property type="term" value="P:chloroplast organization"/>
    <property type="evidence" value="ECO:0007669"/>
    <property type="project" value="TreeGrafter"/>
</dbReference>
<dbReference type="Gene3D" id="2.40.160.50">
    <property type="entry name" value="membrane protein fhac: a member of the omp85/tpsb transporter family"/>
    <property type="match status" value="1"/>
</dbReference>
<keyword evidence="5" id="KW-0934">Plastid</keyword>
<comment type="subcellular location">
    <subcellularLocation>
        <location evidence="1">Plastid</location>
        <location evidence="1">Chloroplast outer membrane</location>
        <topology evidence="1">Multi-pass membrane protein</topology>
    </subcellularLocation>
</comment>
<feature type="compositionally biased region" description="Polar residues" evidence="11">
    <location>
        <begin position="1"/>
        <end position="19"/>
    </location>
</feature>
<dbReference type="PANTHER" id="PTHR12815:SF42">
    <property type="entry name" value="BACTERIAL SURFACE ANTIGEN (D15) DOMAIN-CONTAINING PROTEIN"/>
    <property type="match status" value="1"/>
</dbReference>
<dbReference type="STRING" id="3827.A0A1S2XBX7"/>
<keyword evidence="6" id="KW-0812">Transmembrane</keyword>
<feature type="region of interest" description="Disordered" evidence="11">
    <location>
        <begin position="1"/>
        <end position="43"/>
    </location>
</feature>
<evidence type="ECO:0000259" key="12">
    <source>
        <dbReference type="Pfam" id="PF01103"/>
    </source>
</evidence>
<keyword evidence="15" id="KW-1185">Reference proteome</keyword>
<dbReference type="NCBIfam" id="TIGR00992">
    <property type="entry name" value="3a0901s03IAP75"/>
    <property type="match status" value="1"/>
</dbReference>
<dbReference type="GO" id="GO:0045037">
    <property type="term" value="P:protein import into chloroplast stroma"/>
    <property type="evidence" value="ECO:0007669"/>
    <property type="project" value="TreeGrafter"/>
</dbReference>
<dbReference type="InterPro" id="IPR000184">
    <property type="entry name" value="Bac_surfAg_D15"/>
</dbReference>
<reference evidence="15" key="1">
    <citation type="journal article" date="2013" name="Nat. Biotechnol.">
        <title>Draft genome sequence of chickpea (Cicer arietinum) provides a resource for trait improvement.</title>
        <authorList>
            <person name="Varshney R.K."/>
            <person name="Song C."/>
            <person name="Saxena R.K."/>
            <person name="Azam S."/>
            <person name="Yu S."/>
            <person name="Sharpe A.G."/>
            <person name="Cannon S."/>
            <person name="Baek J."/>
            <person name="Rosen B.D."/>
            <person name="Tar'an B."/>
            <person name="Millan T."/>
            <person name="Zhang X."/>
            <person name="Ramsay L.D."/>
            <person name="Iwata A."/>
            <person name="Wang Y."/>
            <person name="Nelson W."/>
            <person name="Farmer A.D."/>
            <person name="Gaur P.M."/>
            <person name="Soderlund C."/>
            <person name="Penmetsa R.V."/>
            <person name="Xu C."/>
            <person name="Bharti A.K."/>
            <person name="He W."/>
            <person name="Winter P."/>
            <person name="Zhao S."/>
            <person name="Hane J.K."/>
            <person name="Carrasquilla-Garcia N."/>
            <person name="Condie J.A."/>
            <person name="Upadhyaya H.D."/>
            <person name="Luo M.C."/>
            <person name="Thudi M."/>
            <person name="Gowda C.L."/>
            <person name="Singh N.P."/>
            <person name="Lichtenzveig J."/>
            <person name="Gali K.K."/>
            <person name="Rubio J."/>
            <person name="Nadarajan N."/>
            <person name="Dolezel J."/>
            <person name="Bansal K.C."/>
            <person name="Xu X."/>
            <person name="Edwards D."/>
            <person name="Zhang G."/>
            <person name="Kahl G."/>
            <person name="Gil J."/>
            <person name="Singh K.B."/>
            <person name="Datta S.K."/>
            <person name="Jackson S.A."/>
            <person name="Wang J."/>
            <person name="Cook D.R."/>
        </authorList>
    </citation>
    <scope>NUCLEOTIDE SEQUENCE [LARGE SCALE GENOMIC DNA]</scope>
    <source>
        <strain evidence="15">cv. CDC Frontier</strain>
    </source>
</reference>
<dbReference type="FunFam" id="2.40.160.50:FF:000004">
    <property type="entry name" value="Protein TOC75-3 chloroplastic"/>
    <property type="match status" value="1"/>
</dbReference>
<evidence type="ECO:0000256" key="6">
    <source>
        <dbReference type="ARBA" id="ARBA00022692"/>
    </source>
</evidence>
<keyword evidence="8" id="KW-0653">Protein transport</keyword>
<dbReference type="PaxDb" id="3827-XP_004486982.1"/>
<proteinExistence type="inferred from homology"/>
<evidence type="ECO:0000256" key="7">
    <source>
        <dbReference type="ARBA" id="ARBA00022805"/>
    </source>
</evidence>
<dbReference type="InterPro" id="IPR057355">
    <property type="entry name" value="POTRA2_Toc75"/>
</dbReference>
<dbReference type="PANTHER" id="PTHR12815">
    <property type="entry name" value="SORTING AND ASSEMBLY MACHINERY SAMM50 PROTEIN FAMILY MEMBER"/>
    <property type="match status" value="1"/>
</dbReference>
<name>A0A1S2XBX7_CICAR</name>
<gene>
    <name evidence="16" type="primary">LOC101501219</name>
</gene>
<sequence length="792" mass="86958">MSSLVPSNNNVGTVLSGRTNKNKPLPPTKRISSNSQPSRRRRVIKTVSTTLAVSSATSLILRCKPIILNGHGGGSFGGSNSGGGGGGGGGWWFGSGDGNGGFWSRFFTPATAIADESQSEEFDSHGMPANMTIPLNRLSGFKKYKISDIVFFDRNRKTKVSSDDSFNEMITIRPGGVYTKAQLQKELESLSGSGMFEKVDFEGKTNPDGTVGITVSFSESTWESAEQFRCINVGLMPHTKPVELDHDMTEKERMKYYLSQEREYKRRMEKARPCILPKSVHIEIMDMLKQHRTLSARLLQKIRDRVQKWYHDEGYACAQVVNFGNLNTKEVVCEVVEGDISQLSVQFLDKLGNVVEGNTQVPVIYRELPQELRPGKTFNIEAGKQALRNINSLALFSNIEVNPRPDESSEGAIIVEIKLKEMDQKTAEVSTEWSIVPGRNGHPTLASLQPGGNVSFEHRNLQGLNRSVSGSITTSNFFNPQDDLAFKLEYAHPYLDGVDNSRDRTLRVSCFNSRKLSPVFIGGPGLDEVPPIWVDRGGVKANITENFTPQSKFTYGLVMEEIITRDESSNICANGQRILPSGGISSDGPPTTLSGTGIDHMAFLQANITRDNTRFVNGAVIGLRNMFQVDQGLGIGTQFPFFNRHQLTLTRFIQLMSVEEGAGKPPPPVLVLHGRYGGCVGDLPSYDAFTLGGPYSVRGYSMGELGASRNMLELAAELRIPVKGMHVYAFAEHGNDLGSSKDVKGNPTEVYRRMGQGSSYGVGAKLGLVRAEYAIDHNSGTGALFFRFGERF</sequence>
<dbReference type="InterPro" id="IPR005689">
    <property type="entry name" value="IAP75"/>
</dbReference>
<feature type="domain" description="Bacterial surface antigen (D15)" evidence="12">
    <location>
        <begin position="460"/>
        <end position="792"/>
    </location>
</feature>
<evidence type="ECO:0000256" key="1">
    <source>
        <dbReference type="ARBA" id="ARBA00004396"/>
    </source>
</evidence>
<dbReference type="Pfam" id="PF25282">
    <property type="entry name" value="POTRA1_3_Toc75"/>
    <property type="match status" value="2"/>
</dbReference>